<reference evidence="2 3" key="1">
    <citation type="submission" date="2014-04" db="EMBL/GenBank/DDBJ databases">
        <title>Evolutionary Origins and Diversification of the Mycorrhizal Mutualists.</title>
        <authorList>
            <consortium name="DOE Joint Genome Institute"/>
            <consortium name="Mycorrhizal Genomics Consortium"/>
            <person name="Kohler A."/>
            <person name="Kuo A."/>
            <person name="Nagy L.G."/>
            <person name="Floudas D."/>
            <person name="Copeland A."/>
            <person name="Barry K.W."/>
            <person name="Cichocki N."/>
            <person name="Veneault-Fourrey C."/>
            <person name="LaButti K."/>
            <person name="Lindquist E.A."/>
            <person name="Lipzen A."/>
            <person name="Lundell T."/>
            <person name="Morin E."/>
            <person name="Murat C."/>
            <person name="Riley R."/>
            <person name="Ohm R."/>
            <person name="Sun H."/>
            <person name="Tunlid A."/>
            <person name="Henrissat B."/>
            <person name="Grigoriev I.V."/>
            <person name="Hibbett D.S."/>
            <person name="Martin F."/>
        </authorList>
    </citation>
    <scope>NUCLEOTIDE SEQUENCE [LARGE SCALE GENOMIC DNA]</scope>
    <source>
        <strain evidence="2 3">FD-317 M1</strain>
    </source>
</reference>
<keyword evidence="1" id="KW-0472">Membrane</keyword>
<evidence type="ECO:0000313" key="3">
    <source>
        <dbReference type="Proteomes" id="UP000053593"/>
    </source>
</evidence>
<accession>A0A0D0AMY2</accession>
<sequence>MRAQDQRHKREASIIIPALCFVTVVLFVDGSVDARPYSGQVQRGKVMVESRVVIMISAFVPEQFLSSQ</sequence>
<protein>
    <submittedName>
        <fullName evidence="2">Uncharacterized protein</fullName>
    </submittedName>
</protein>
<organism evidence="2 3">
    <name type="scientific">Collybiopsis luxurians FD-317 M1</name>
    <dbReference type="NCBI Taxonomy" id="944289"/>
    <lineage>
        <taxon>Eukaryota</taxon>
        <taxon>Fungi</taxon>
        <taxon>Dikarya</taxon>
        <taxon>Basidiomycota</taxon>
        <taxon>Agaricomycotina</taxon>
        <taxon>Agaricomycetes</taxon>
        <taxon>Agaricomycetidae</taxon>
        <taxon>Agaricales</taxon>
        <taxon>Marasmiineae</taxon>
        <taxon>Omphalotaceae</taxon>
        <taxon>Collybiopsis</taxon>
        <taxon>Collybiopsis luxurians</taxon>
    </lineage>
</organism>
<keyword evidence="1" id="KW-1133">Transmembrane helix</keyword>
<dbReference type="EMBL" id="KN834860">
    <property type="protein sequence ID" value="KIK51575.1"/>
    <property type="molecule type" value="Genomic_DNA"/>
</dbReference>
<gene>
    <name evidence="2" type="ORF">GYMLUDRAFT_392763</name>
</gene>
<name>A0A0D0AMY2_9AGAR</name>
<evidence type="ECO:0000313" key="2">
    <source>
        <dbReference type="EMBL" id="KIK51575.1"/>
    </source>
</evidence>
<keyword evidence="3" id="KW-1185">Reference proteome</keyword>
<keyword evidence="1" id="KW-0812">Transmembrane</keyword>
<proteinExistence type="predicted"/>
<dbReference type="Proteomes" id="UP000053593">
    <property type="component" value="Unassembled WGS sequence"/>
</dbReference>
<evidence type="ECO:0000256" key="1">
    <source>
        <dbReference type="SAM" id="Phobius"/>
    </source>
</evidence>
<dbReference type="HOGENOM" id="CLU_2794188_0_0_1"/>
<dbReference type="AlphaFoldDB" id="A0A0D0AMY2"/>
<feature type="transmembrane region" description="Helical" evidence="1">
    <location>
        <begin position="12"/>
        <end position="28"/>
    </location>
</feature>